<name>A0ABW1A9Q5_9ACTN</name>
<dbReference type="InterPro" id="IPR007278">
    <property type="entry name" value="DUF397"/>
</dbReference>
<keyword evidence="3" id="KW-1185">Reference proteome</keyword>
<dbReference type="EMBL" id="JBHSON010000052">
    <property type="protein sequence ID" value="MFC5750323.1"/>
    <property type="molecule type" value="Genomic_DNA"/>
</dbReference>
<evidence type="ECO:0000259" key="1">
    <source>
        <dbReference type="Pfam" id="PF04149"/>
    </source>
</evidence>
<dbReference type="RefSeq" id="WP_378286062.1">
    <property type="nucleotide sequence ID" value="NZ_JBHSON010000052.1"/>
</dbReference>
<dbReference type="Proteomes" id="UP001596074">
    <property type="component" value="Unassembled WGS sequence"/>
</dbReference>
<evidence type="ECO:0000313" key="2">
    <source>
        <dbReference type="EMBL" id="MFC5750323.1"/>
    </source>
</evidence>
<gene>
    <name evidence="2" type="ORF">ACFPZN_32260</name>
</gene>
<evidence type="ECO:0000313" key="3">
    <source>
        <dbReference type="Proteomes" id="UP001596074"/>
    </source>
</evidence>
<proteinExistence type="predicted"/>
<feature type="domain" description="DUF397" evidence="1">
    <location>
        <begin position="4"/>
        <end position="57"/>
    </location>
</feature>
<protein>
    <submittedName>
        <fullName evidence="2">DUF397 domain-containing protein</fullName>
    </submittedName>
</protein>
<reference evidence="3" key="1">
    <citation type="journal article" date="2019" name="Int. J. Syst. Evol. Microbiol.">
        <title>The Global Catalogue of Microorganisms (GCM) 10K type strain sequencing project: providing services to taxonomists for standard genome sequencing and annotation.</title>
        <authorList>
            <consortium name="The Broad Institute Genomics Platform"/>
            <consortium name="The Broad Institute Genome Sequencing Center for Infectious Disease"/>
            <person name="Wu L."/>
            <person name="Ma J."/>
        </authorList>
    </citation>
    <scope>NUCLEOTIDE SEQUENCE [LARGE SCALE GENOMIC DNA]</scope>
    <source>
        <strain evidence="3">KCTC 42087</strain>
    </source>
</reference>
<organism evidence="2 3">
    <name type="scientific">Actinomadura rugatobispora</name>
    <dbReference type="NCBI Taxonomy" id="1994"/>
    <lineage>
        <taxon>Bacteria</taxon>
        <taxon>Bacillati</taxon>
        <taxon>Actinomycetota</taxon>
        <taxon>Actinomycetes</taxon>
        <taxon>Streptosporangiales</taxon>
        <taxon>Thermomonosporaceae</taxon>
        <taxon>Actinomadura</taxon>
    </lineage>
</organism>
<sequence>MTIWRKSSHSGGAGGTDECVELARLTDAIGVRDSKNATGPILHLDHQTFATLLHTIKSAPRSS</sequence>
<comment type="caution">
    <text evidence="2">The sequence shown here is derived from an EMBL/GenBank/DDBJ whole genome shotgun (WGS) entry which is preliminary data.</text>
</comment>
<dbReference type="Pfam" id="PF04149">
    <property type="entry name" value="DUF397"/>
    <property type="match status" value="1"/>
</dbReference>
<accession>A0ABW1A9Q5</accession>